<dbReference type="OMA" id="WRQRLMS"/>
<name>A0A1V6WY28_PENNA</name>
<dbReference type="InterPro" id="IPR052210">
    <property type="entry name" value="LysM1-like"/>
</dbReference>
<dbReference type="Proteomes" id="UP000191691">
    <property type="component" value="Unassembled WGS sequence"/>
</dbReference>
<organism evidence="1 2">
    <name type="scientific">Penicillium nalgiovense</name>
    <dbReference type="NCBI Taxonomy" id="60175"/>
    <lineage>
        <taxon>Eukaryota</taxon>
        <taxon>Fungi</taxon>
        <taxon>Dikarya</taxon>
        <taxon>Ascomycota</taxon>
        <taxon>Pezizomycotina</taxon>
        <taxon>Eurotiomycetes</taxon>
        <taxon>Eurotiomycetidae</taxon>
        <taxon>Eurotiales</taxon>
        <taxon>Aspergillaceae</taxon>
        <taxon>Penicillium</taxon>
    </lineage>
</organism>
<gene>
    <name evidence="1" type="ORF">PENNAL_c0162G09968</name>
</gene>
<dbReference type="InterPro" id="IPR036779">
    <property type="entry name" value="LysM_dom_sf"/>
</dbReference>
<reference evidence="2" key="1">
    <citation type="journal article" date="2017" name="Nat. Microbiol.">
        <title>Global analysis of biosynthetic gene clusters reveals vast potential of secondary metabolite production in Penicillium species.</title>
        <authorList>
            <person name="Nielsen J.C."/>
            <person name="Grijseels S."/>
            <person name="Prigent S."/>
            <person name="Ji B."/>
            <person name="Dainat J."/>
            <person name="Nielsen K.F."/>
            <person name="Frisvad J.C."/>
            <person name="Workman M."/>
            <person name="Nielsen J."/>
        </authorList>
    </citation>
    <scope>NUCLEOTIDE SEQUENCE [LARGE SCALE GENOMIC DNA]</scope>
    <source>
        <strain evidence="2">IBT 13039</strain>
    </source>
</reference>
<dbReference type="Gene3D" id="3.10.350.10">
    <property type="entry name" value="LysM domain"/>
    <property type="match status" value="1"/>
</dbReference>
<dbReference type="EMBL" id="MOOB01000162">
    <property type="protein sequence ID" value="OQE67756.1"/>
    <property type="molecule type" value="Genomic_DNA"/>
</dbReference>
<dbReference type="AlphaFoldDB" id="A0A1V6WY28"/>
<evidence type="ECO:0008006" key="3">
    <source>
        <dbReference type="Google" id="ProtNLM"/>
    </source>
</evidence>
<sequence length="464" mass="49642">MDNITALCTTTCQDSFKAWGSDVEQACAGEKVVQGGVIVEAKALSLSLTYNAQIACLQDSEFNWCFFDSQSWQGSDYIRYDSLMCADESDMPDICNDEDFDIQSITADMQAMTNLYNSSMFCSECFLELYRLRLLDPWLASTNFTDYLIGQFDSVQQNCSTTLPYTMSSSTLYIGAQTTVTATATTTDAATTINTAASTAVCLGQVVQPIANWLTCDDLSDTYNVSTGDARTATGDYDCFFDTPACLPLPCPIYTVWGSPSCASLAELASNSTNNVSESQFLAWNSNIQGSCGRVANSQRVCMEAPGGTWTTPSVTITAPTGTVLYYTTATPAYPTQSGTTESCGKYYQLQSLNTYLDDNCSNLWLDYDVCVAPVSAPTVSSDGSCGFSDIAAMELNSAAQETATLENVTLTTGAHQPAVNAELCSLATKHVLGHSLVIVVRSTDTVAAPTITAVPLTVTLGLV</sequence>
<proteinExistence type="predicted"/>
<protein>
    <recommendedName>
        <fullName evidence="3">LysM domain-containing protein</fullName>
    </recommendedName>
</protein>
<dbReference type="PANTHER" id="PTHR34997:SF1">
    <property type="entry name" value="PEPTIDOGLYCAN-BINDING LYSIN DOMAIN"/>
    <property type="match status" value="1"/>
</dbReference>
<dbReference type="STRING" id="60175.A0A1V6WY28"/>
<comment type="caution">
    <text evidence="1">The sequence shown here is derived from an EMBL/GenBank/DDBJ whole genome shotgun (WGS) entry which is preliminary data.</text>
</comment>
<dbReference type="PANTHER" id="PTHR34997">
    <property type="entry name" value="AM15"/>
    <property type="match status" value="1"/>
</dbReference>
<accession>A0A1V6WY28</accession>
<evidence type="ECO:0000313" key="2">
    <source>
        <dbReference type="Proteomes" id="UP000191691"/>
    </source>
</evidence>
<evidence type="ECO:0000313" key="1">
    <source>
        <dbReference type="EMBL" id="OQE67756.1"/>
    </source>
</evidence>
<dbReference type="GO" id="GO:0008061">
    <property type="term" value="F:chitin binding"/>
    <property type="evidence" value="ECO:0007669"/>
    <property type="project" value="InterPro"/>
</dbReference>
<keyword evidence="2" id="KW-1185">Reference proteome</keyword>